<dbReference type="Gene3D" id="2.40.10.10">
    <property type="entry name" value="Trypsin-like serine proteases"/>
    <property type="match status" value="2"/>
</dbReference>
<dbReference type="Pfam" id="PF13365">
    <property type="entry name" value="Trypsin_2"/>
    <property type="match status" value="1"/>
</dbReference>
<keyword evidence="2" id="KW-0472">Membrane</keyword>
<protein>
    <submittedName>
        <fullName evidence="3">Trypsin-like serine peptidase</fullName>
        <ecNumber evidence="3">3.4.21.-</ecNumber>
    </submittedName>
</protein>
<reference evidence="4" key="1">
    <citation type="journal article" date="2019" name="Int. J. Syst. Evol. Microbiol.">
        <title>The Global Catalogue of Microorganisms (GCM) 10K type strain sequencing project: providing services to taxonomists for standard genome sequencing and annotation.</title>
        <authorList>
            <consortium name="The Broad Institute Genomics Platform"/>
            <consortium name="The Broad Institute Genome Sequencing Center for Infectious Disease"/>
            <person name="Wu L."/>
            <person name="Ma J."/>
        </authorList>
    </citation>
    <scope>NUCLEOTIDE SEQUENCE [LARGE SCALE GENOMIC DNA]</scope>
    <source>
        <strain evidence="4">CCUG 49018</strain>
    </source>
</reference>
<dbReference type="EMBL" id="JBHTMB010000028">
    <property type="protein sequence ID" value="MFD1232654.1"/>
    <property type="molecule type" value="Genomic_DNA"/>
</dbReference>
<keyword evidence="4" id="KW-1185">Reference proteome</keyword>
<dbReference type="SUPFAM" id="SSF50494">
    <property type="entry name" value="Trypsin-like serine proteases"/>
    <property type="match status" value="1"/>
</dbReference>
<dbReference type="PANTHER" id="PTHR15462">
    <property type="entry name" value="SERINE PROTEASE"/>
    <property type="match status" value="1"/>
</dbReference>
<dbReference type="InterPro" id="IPR043504">
    <property type="entry name" value="Peptidase_S1_PA_chymotrypsin"/>
</dbReference>
<dbReference type="InterPro" id="IPR050966">
    <property type="entry name" value="Glutamyl_endopeptidase"/>
</dbReference>
<comment type="caution">
    <text evidence="3">The sequence shown here is derived from an EMBL/GenBank/DDBJ whole genome shotgun (WGS) entry which is preliminary data.</text>
</comment>
<dbReference type="InterPro" id="IPR018114">
    <property type="entry name" value="TRYPSIN_HIS"/>
</dbReference>
<dbReference type="InterPro" id="IPR009003">
    <property type="entry name" value="Peptidase_S1_PA"/>
</dbReference>
<organism evidence="3 4">
    <name type="scientific">Pseudonocardia benzenivorans</name>
    <dbReference type="NCBI Taxonomy" id="228005"/>
    <lineage>
        <taxon>Bacteria</taxon>
        <taxon>Bacillati</taxon>
        <taxon>Actinomycetota</taxon>
        <taxon>Actinomycetes</taxon>
        <taxon>Pseudonocardiales</taxon>
        <taxon>Pseudonocardiaceae</taxon>
        <taxon>Pseudonocardia</taxon>
    </lineage>
</organism>
<evidence type="ECO:0000313" key="4">
    <source>
        <dbReference type="Proteomes" id="UP001597182"/>
    </source>
</evidence>
<proteinExistence type="predicted"/>
<dbReference type="RefSeq" id="WP_132975324.1">
    <property type="nucleotide sequence ID" value="NZ_BAABKS010000008.1"/>
</dbReference>
<name>A0ABW3VF18_9PSEU</name>
<evidence type="ECO:0000313" key="3">
    <source>
        <dbReference type="EMBL" id="MFD1232654.1"/>
    </source>
</evidence>
<dbReference type="PROSITE" id="PS00134">
    <property type="entry name" value="TRYPSIN_HIS"/>
    <property type="match status" value="1"/>
</dbReference>
<evidence type="ECO:0000256" key="2">
    <source>
        <dbReference type="SAM" id="Phobius"/>
    </source>
</evidence>
<dbReference type="EC" id="3.4.21.-" evidence="3"/>
<keyword evidence="3" id="KW-0378">Hydrolase</keyword>
<feature type="transmembrane region" description="Helical" evidence="2">
    <location>
        <begin position="12"/>
        <end position="35"/>
    </location>
</feature>
<accession>A0ABW3VF18</accession>
<dbReference type="GO" id="GO:0016787">
    <property type="term" value="F:hydrolase activity"/>
    <property type="evidence" value="ECO:0007669"/>
    <property type="project" value="UniProtKB-KW"/>
</dbReference>
<keyword evidence="2" id="KW-0812">Transmembrane</keyword>
<gene>
    <name evidence="3" type="ORF">ACFQ34_05105</name>
</gene>
<sequence length="280" mass="27756">MRTEGGGVRGRPAWAVTAGVVVCLAVVVCLVVVAASGTASGSPAAPAPQLPAATPAHRTGPAAVAGVAWPAVGAIFDAADVGSDGEGWGEHFCSGAVVDTPAGDTVMTAAHCVADGDGTPARTDLVFVPGYHDGVAPFGIWTVRDTAVDPRWVDAADPDLDVAFLAVGRDGAGPIQDVTGGYRLAIDPGDGGPVQVVGYPEDAAGPVAPTGVATRFSPTQLQLADADLPGGTSGGPWLRDGTRIIGVTGGYQQGGESDDVSYASYLDADTVALLATLTAA</sequence>
<evidence type="ECO:0000256" key="1">
    <source>
        <dbReference type="ARBA" id="ARBA00022729"/>
    </source>
</evidence>
<keyword evidence="2" id="KW-1133">Transmembrane helix</keyword>
<keyword evidence="1" id="KW-0732">Signal</keyword>
<dbReference type="Proteomes" id="UP001597182">
    <property type="component" value="Unassembled WGS sequence"/>
</dbReference>